<dbReference type="EMBL" id="JQFZ01000170">
    <property type="protein sequence ID" value="KGO56367.1"/>
    <property type="molecule type" value="Genomic_DNA"/>
</dbReference>
<proteinExistence type="predicted"/>
<evidence type="ECO:0000313" key="1">
    <source>
        <dbReference type="EMBL" id="KGO56367.1"/>
    </source>
</evidence>
<gene>
    <name evidence="1" type="ORF">PEX2_079740</name>
</gene>
<dbReference type="AlphaFoldDB" id="A0A0A2JLS1"/>
<dbReference type="VEuPathDB" id="FungiDB:PEXP_052770"/>
<reference evidence="1 2" key="1">
    <citation type="journal article" date="2015" name="Mol. Plant Microbe Interact.">
        <title>Genome, transcriptome, and functional analyses of Penicillium expansum provide new insights into secondary metabolism and pathogenicity.</title>
        <authorList>
            <person name="Ballester A.R."/>
            <person name="Marcet-Houben M."/>
            <person name="Levin E."/>
            <person name="Sela N."/>
            <person name="Selma-Lazaro C."/>
            <person name="Carmona L."/>
            <person name="Wisniewski M."/>
            <person name="Droby S."/>
            <person name="Gonzalez-Candelas L."/>
            <person name="Gabaldon T."/>
        </authorList>
    </citation>
    <scope>NUCLEOTIDE SEQUENCE [LARGE SCALE GENOMIC DNA]</scope>
    <source>
        <strain evidence="1 2">MD-8</strain>
    </source>
</reference>
<sequence>MPVESQNIYDNPRVLHSVRKSPSISTRSAGRTRMAYSGRYDPQPQVLSHKTIRNPSIRISGPGPRVWLWLVRLLSP</sequence>
<dbReference type="HOGENOM" id="CLU_2655254_0_0_1"/>
<name>A0A0A2JLS1_PENEN</name>
<keyword evidence="2" id="KW-1185">Reference proteome</keyword>
<protein>
    <submittedName>
        <fullName evidence="1">Uncharacterized protein</fullName>
    </submittedName>
</protein>
<dbReference type="RefSeq" id="XP_016598162.1">
    <property type="nucleotide sequence ID" value="XM_016745244.1"/>
</dbReference>
<dbReference type="GeneID" id="27680664"/>
<evidence type="ECO:0000313" key="2">
    <source>
        <dbReference type="Proteomes" id="UP000030143"/>
    </source>
</evidence>
<dbReference type="Proteomes" id="UP000030143">
    <property type="component" value="Unassembled WGS sequence"/>
</dbReference>
<accession>A0A0A2JLS1</accession>
<organism evidence="1 2">
    <name type="scientific">Penicillium expansum</name>
    <name type="common">Blue mold rot fungus</name>
    <dbReference type="NCBI Taxonomy" id="27334"/>
    <lineage>
        <taxon>Eukaryota</taxon>
        <taxon>Fungi</taxon>
        <taxon>Dikarya</taxon>
        <taxon>Ascomycota</taxon>
        <taxon>Pezizomycotina</taxon>
        <taxon>Eurotiomycetes</taxon>
        <taxon>Eurotiomycetidae</taxon>
        <taxon>Eurotiales</taxon>
        <taxon>Aspergillaceae</taxon>
        <taxon>Penicillium</taxon>
    </lineage>
</organism>
<comment type="caution">
    <text evidence="1">The sequence shown here is derived from an EMBL/GenBank/DDBJ whole genome shotgun (WGS) entry which is preliminary data.</text>
</comment>